<dbReference type="SUPFAM" id="SSF52317">
    <property type="entry name" value="Class I glutamine amidotransferase-like"/>
    <property type="match status" value="1"/>
</dbReference>
<dbReference type="CDD" id="cd03141">
    <property type="entry name" value="GATase1_Hsp31_like"/>
    <property type="match status" value="1"/>
</dbReference>
<dbReference type="GO" id="GO:0019172">
    <property type="term" value="F:glyoxalase III activity"/>
    <property type="evidence" value="ECO:0007669"/>
    <property type="project" value="TreeGrafter"/>
</dbReference>
<gene>
    <name evidence="1" type="ordered locus">Mpal_1896</name>
</gene>
<dbReference type="KEGG" id="mpl:Mpal_1896"/>
<evidence type="ECO:0000313" key="1">
    <source>
        <dbReference type="EMBL" id="ACL17201.1"/>
    </source>
</evidence>
<reference evidence="1 2" key="1">
    <citation type="journal article" date="2015" name="Genome Announc.">
        <title>Complete Genome Sequence of Methanosphaerula palustris E1-9CT, a Hydrogenotrophic Methanogen Isolated from a Minerotrophic Fen Peatland.</title>
        <authorList>
            <person name="Cadillo-Quiroz H."/>
            <person name="Browne P."/>
            <person name="Kyrpides N."/>
            <person name="Woyke T."/>
            <person name="Goodwin L."/>
            <person name="Detter C."/>
            <person name="Yavitt J.B."/>
            <person name="Zinder S.H."/>
        </authorList>
    </citation>
    <scope>NUCLEOTIDE SEQUENCE [LARGE SCALE GENOMIC DNA]</scope>
    <source>
        <strain evidence="2">ATCC BAA-1556 / DSM 19958 / E1-9c</strain>
    </source>
</reference>
<dbReference type="InterPro" id="IPR032633">
    <property type="entry name" value="ThiJ-like"/>
</dbReference>
<protein>
    <submittedName>
        <fullName evidence="1">ThiJ/PfpI domain protein</fullName>
    </submittedName>
</protein>
<proteinExistence type="predicted"/>
<dbReference type="MEROPS" id="C56.006"/>
<evidence type="ECO:0000313" key="2">
    <source>
        <dbReference type="Proteomes" id="UP000002457"/>
    </source>
</evidence>
<dbReference type="STRING" id="521011.Mpal_1896"/>
<dbReference type="AlphaFoldDB" id="B8GKQ5"/>
<dbReference type="GO" id="GO:0019243">
    <property type="term" value="P:methylglyoxal catabolic process to D-lactate via S-lactoyl-glutathione"/>
    <property type="evidence" value="ECO:0007669"/>
    <property type="project" value="TreeGrafter"/>
</dbReference>
<dbReference type="PANTHER" id="PTHR48094">
    <property type="entry name" value="PROTEIN/NUCLEIC ACID DEGLYCASE DJ-1-RELATED"/>
    <property type="match status" value="1"/>
</dbReference>
<dbReference type="Pfam" id="PF17124">
    <property type="entry name" value="ThiJ_like"/>
    <property type="match status" value="1"/>
</dbReference>
<organism evidence="1 2">
    <name type="scientific">Methanosphaerula palustris (strain ATCC BAA-1556 / DSM 19958 / E1-9c)</name>
    <dbReference type="NCBI Taxonomy" id="521011"/>
    <lineage>
        <taxon>Archaea</taxon>
        <taxon>Methanobacteriati</taxon>
        <taxon>Methanobacteriota</taxon>
        <taxon>Stenosarchaea group</taxon>
        <taxon>Methanomicrobia</taxon>
        <taxon>Methanomicrobiales</taxon>
        <taxon>Methanoregulaceae</taxon>
        <taxon>Methanosphaerula</taxon>
    </lineage>
</organism>
<dbReference type="Proteomes" id="UP000002457">
    <property type="component" value="Chromosome"/>
</dbReference>
<dbReference type="RefSeq" id="WP_012618520.1">
    <property type="nucleotide sequence ID" value="NC_011832.1"/>
</dbReference>
<dbReference type="InterPro" id="IPR029062">
    <property type="entry name" value="Class_I_gatase-like"/>
</dbReference>
<dbReference type="Gene3D" id="3.40.50.880">
    <property type="match status" value="1"/>
</dbReference>
<dbReference type="GO" id="GO:0005737">
    <property type="term" value="C:cytoplasm"/>
    <property type="evidence" value="ECO:0007669"/>
    <property type="project" value="TreeGrafter"/>
</dbReference>
<dbReference type="InterPro" id="IPR050325">
    <property type="entry name" value="Prot/Nucl_acid_deglycase"/>
</dbReference>
<dbReference type="OrthoDB" id="8461at2157"/>
<name>B8GKQ5_METPE</name>
<dbReference type="PANTHER" id="PTHR48094:SF22">
    <property type="entry name" value="DJ-1_PFPI DOMAIN-CONTAINING PROTEIN"/>
    <property type="match status" value="1"/>
</dbReference>
<sequence length="251" mass="28505">MGSRDKGRVLIILSGADHLRMKNGTMLKTGYYLNELSDPLAYLHRAGFSVDFASPGRRTPAIDPLSLNFLKGERRTQALARVETREGLMRPLAIERITDDELTDYSGVFVPGGHAPMADLAGMERMKILFEHFHRGYKPTCLIGHGAAAVIPSITQNRPWIYRGYRMTCYPDWMDWIAQAVLRRLPGKLPFSISRNLKRAGGIVRHNHFPGRSFVIEDHELLTGQDPRSADRLGRAFVTKLEEYRKKEPLF</sequence>
<dbReference type="eggNOG" id="arCOG00769">
    <property type="taxonomic scope" value="Archaea"/>
</dbReference>
<keyword evidence="2" id="KW-1185">Reference proteome</keyword>
<dbReference type="HOGENOM" id="CLU_070319_0_0_2"/>
<dbReference type="GeneID" id="7272713"/>
<dbReference type="EMBL" id="CP001338">
    <property type="protein sequence ID" value="ACL17201.1"/>
    <property type="molecule type" value="Genomic_DNA"/>
</dbReference>
<accession>B8GKQ5</accession>